<dbReference type="AlphaFoldDB" id="A0A368NNK5"/>
<evidence type="ECO:0000256" key="3">
    <source>
        <dbReference type="SAM" id="SignalP"/>
    </source>
</evidence>
<dbReference type="InterPro" id="IPR006059">
    <property type="entry name" value="SBP"/>
</dbReference>
<dbReference type="GO" id="GO:0030976">
    <property type="term" value="F:thiamine pyrophosphate binding"/>
    <property type="evidence" value="ECO:0007669"/>
    <property type="project" value="TreeGrafter"/>
</dbReference>
<dbReference type="GO" id="GO:0030975">
    <property type="term" value="F:thiamine binding"/>
    <property type="evidence" value="ECO:0007669"/>
    <property type="project" value="TreeGrafter"/>
</dbReference>
<evidence type="ECO:0000313" key="4">
    <source>
        <dbReference type="EMBL" id="KAA3520716.1"/>
    </source>
</evidence>
<evidence type="ECO:0000256" key="2">
    <source>
        <dbReference type="ARBA" id="ARBA00022764"/>
    </source>
</evidence>
<dbReference type="Gene3D" id="3.40.190.10">
    <property type="entry name" value="Periplasmic binding protein-like II"/>
    <property type="match status" value="2"/>
</dbReference>
<comment type="caution">
    <text evidence="4">The sequence shown here is derived from an EMBL/GenBank/DDBJ whole genome shotgun (WGS) entry which is preliminary data.</text>
</comment>
<dbReference type="Pfam" id="PF13416">
    <property type="entry name" value="SBP_bac_8"/>
    <property type="match status" value="1"/>
</dbReference>
<sequence>MTRILSSILVASVLAGSVTPASAEEKTLVVSEWGYTPQQSDEFLYKPFEKICGCKVVIDTGNNADRLNKMRIRGGIDVMFITDAFTQQGIDAGVFAKIDRAKLPNLSEIYDIAKAPQGKDYGPAYVAGHYGIMYDASKVKEPITSWKDLWRPELKGMVAIPGFNTTTGPLTAVIAGKRVGVDALTDPDRAFKSLAELKPNIRKTYNTGSELVNLFSTGEVVAAAVQDFAAPAIHKAVPNARWAPLSEGDYAIFNTLNIGKRGANPELAYQFINYKLSQEVQEKFVAVGDSPVNKNVKLQPEQIGDMAYGPDAVSKLQKPDFKAIQAQKSDWEHRWNDLFGQ</sequence>
<feature type="chain" id="PRO_5030067880" evidence="3">
    <location>
        <begin position="24"/>
        <end position="341"/>
    </location>
</feature>
<organism evidence="4 5">
    <name type="scientific">Agrobacterium vitis</name>
    <name type="common">Rhizobium vitis</name>
    <dbReference type="NCBI Taxonomy" id="373"/>
    <lineage>
        <taxon>Bacteria</taxon>
        <taxon>Pseudomonadati</taxon>
        <taxon>Pseudomonadota</taxon>
        <taxon>Alphaproteobacteria</taxon>
        <taxon>Hyphomicrobiales</taxon>
        <taxon>Rhizobiaceae</taxon>
        <taxon>Rhizobium/Agrobacterium group</taxon>
        <taxon>Agrobacterium</taxon>
    </lineage>
</organism>
<feature type="signal peptide" evidence="3">
    <location>
        <begin position="1"/>
        <end position="23"/>
    </location>
</feature>
<keyword evidence="2" id="KW-0574">Periplasm</keyword>
<name>A0A368NNK5_AGRVI</name>
<dbReference type="EMBL" id="QUSG01000027">
    <property type="protein sequence ID" value="KAA3520716.1"/>
    <property type="molecule type" value="Genomic_DNA"/>
</dbReference>
<keyword evidence="1 3" id="KW-0732">Signal</keyword>
<dbReference type="Proteomes" id="UP000436911">
    <property type="component" value="Unassembled WGS sequence"/>
</dbReference>
<accession>A0A368NNK5</accession>
<dbReference type="GeneID" id="60684088"/>
<reference evidence="4 5" key="1">
    <citation type="submission" date="2018-08" db="EMBL/GenBank/DDBJ databases">
        <title>Genome sequencing of Agrobacterium vitis strain ICMP 10754.</title>
        <authorList>
            <person name="Visnovsky S.B."/>
            <person name="Pitman A.R."/>
        </authorList>
    </citation>
    <scope>NUCLEOTIDE SEQUENCE [LARGE SCALE GENOMIC DNA]</scope>
    <source>
        <strain evidence="4 5">ICMP 10754</strain>
    </source>
</reference>
<dbReference type="CDD" id="cd13589">
    <property type="entry name" value="PBP2_polyamine_RpCGA009"/>
    <property type="match status" value="1"/>
</dbReference>
<dbReference type="GO" id="GO:0015888">
    <property type="term" value="P:thiamine transport"/>
    <property type="evidence" value="ECO:0007669"/>
    <property type="project" value="TreeGrafter"/>
</dbReference>
<dbReference type="PANTHER" id="PTHR30006:SF2">
    <property type="entry name" value="ABC TRANSPORTER SUBSTRATE-BINDING PROTEIN"/>
    <property type="match status" value="1"/>
</dbReference>
<dbReference type="SUPFAM" id="SSF53850">
    <property type="entry name" value="Periplasmic binding protein-like II"/>
    <property type="match status" value="1"/>
</dbReference>
<protein>
    <submittedName>
        <fullName evidence="4">ABC transporter substrate-binding protein</fullName>
    </submittedName>
</protein>
<dbReference type="PANTHER" id="PTHR30006">
    <property type="entry name" value="THIAMINE-BINDING PERIPLASMIC PROTEIN-RELATED"/>
    <property type="match status" value="1"/>
</dbReference>
<proteinExistence type="predicted"/>
<gene>
    <name evidence="4" type="ORF">DXT89_25375</name>
</gene>
<dbReference type="OrthoDB" id="9766989at2"/>
<dbReference type="GO" id="GO:0030288">
    <property type="term" value="C:outer membrane-bounded periplasmic space"/>
    <property type="evidence" value="ECO:0007669"/>
    <property type="project" value="TreeGrafter"/>
</dbReference>
<evidence type="ECO:0000313" key="5">
    <source>
        <dbReference type="Proteomes" id="UP000436911"/>
    </source>
</evidence>
<dbReference type="RefSeq" id="WP_060717980.1">
    <property type="nucleotide sequence ID" value="NZ_JABFNP010000004.1"/>
</dbReference>
<evidence type="ECO:0000256" key="1">
    <source>
        <dbReference type="ARBA" id="ARBA00022729"/>
    </source>
</evidence>